<feature type="compositionally biased region" description="Basic and acidic residues" evidence="1">
    <location>
        <begin position="28"/>
        <end position="38"/>
    </location>
</feature>
<dbReference type="Proteomes" id="UP000187203">
    <property type="component" value="Unassembled WGS sequence"/>
</dbReference>
<gene>
    <name evidence="2" type="ORF">COLO4_19332</name>
</gene>
<protein>
    <submittedName>
        <fullName evidence="2">Uncharacterized protein</fullName>
    </submittedName>
</protein>
<comment type="caution">
    <text evidence="2">The sequence shown here is derived from an EMBL/GenBank/DDBJ whole genome shotgun (WGS) entry which is preliminary data.</text>
</comment>
<evidence type="ECO:0000313" key="3">
    <source>
        <dbReference type="Proteomes" id="UP000187203"/>
    </source>
</evidence>
<keyword evidence="3" id="KW-1185">Reference proteome</keyword>
<dbReference type="AlphaFoldDB" id="A0A1R3J5N2"/>
<reference evidence="3" key="1">
    <citation type="submission" date="2013-09" db="EMBL/GenBank/DDBJ databases">
        <title>Corchorus olitorius genome sequencing.</title>
        <authorList>
            <person name="Alam M."/>
            <person name="Haque M.S."/>
            <person name="Islam M.S."/>
            <person name="Emdad E.M."/>
            <person name="Islam M.M."/>
            <person name="Ahmed B."/>
            <person name="Halim A."/>
            <person name="Hossen Q.M.M."/>
            <person name="Hossain M.Z."/>
            <person name="Ahmed R."/>
            <person name="Khan M.M."/>
            <person name="Islam R."/>
            <person name="Rashid M.M."/>
            <person name="Khan S.A."/>
            <person name="Rahman M.S."/>
            <person name="Alam M."/>
            <person name="Yahiya A.S."/>
            <person name="Khan M.S."/>
            <person name="Azam M.S."/>
            <person name="Haque T."/>
            <person name="Lashkar M.Z.H."/>
            <person name="Akhand A.I."/>
            <person name="Morshed G."/>
            <person name="Roy S."/>
            <person name="Uddin K.S."/>
            <person name="Rabeya T."/>
            <person name="Hossain A.S."/>
            <person name="Chowdhury A."/>
            <person name="Snigdha A.R."/>
            <person name="Mortoza M.S."/>
            <person name="Matin S.A."/>
            <person name="Hoque S.M.E."/>
            <person name="Islam M.K."/>
            <person name="Roy D.K."/>
            <person name="Haider R."/>
            <person name="Moosa M.M."/>
            <person name="Elias S.M."/>
            <person name="Hasan A.M."/>
            <person name="Jahan S."/>
            <person name="Shafiuddin M."/>
            <person name="Mahmood N."/>
            <person name="Shommy N.S."/>
        </authorList>
    </citation>
    <scope>NUCLEOTIDE SEQUENCE [LARGE SCALE GENOMIC DNA]</scope>
    <source>
        <strain evidence="3">cv. O-4</strain>
    </source>
</reference>
<name>A0A1R3J5N2_9ROSI</name>
<evidence type="ECO:0000256" key="1">
    <source>
        <dbReference type="SAM" id="MobiDB-lite"/>
    </source>
</evidence>
<feature type="compositionally biased region" description="Basic and acidic residues" evidence="1">
    <location>
        <begin position="1"/>
        <end position="20"/>
    </location>
</feature>
<proteinExistence type="predicted"/>
<accession>A0A1R3J5N2</accession>
<feature type="region of interest" description="Disordered" evidence="1">
    <location>
        <begin position="1"/>
        <end position="45"/>
    </location>
</feature>
<sequence>MERRKAFHLDKSPIPEKLEKFSPAPAARMDHDPVKFGELRLGQPL</sequence>
<organism evidence="2 3">
    <name type="scientific">Corchorus olitorius</name>
    <dbReference type="NCBI Taxonomy" id="93759"/>
    <lineage>
        <taxon>Eukaryota</taxon>
        <taxon>Viridiplantae</taxon>
        <taxon>Streptophyta</taxon>
        <taxon>Embryophyta</taxon>
        <taxon>Tracheophyta</taxon>
        <taxon>Spermatophyta</taxon>
        <taxon>Magnoliopsida</taxon>
        <taxon>eudicotyledons</taxon>
        <taxon>Gunneridae</taxon>
        <taxon>Pentapetalae</taxon>
        <taxon>rosids</taxon>
        <taxon>malvids</taxon>
        <taxon>Malvales</taxon>
        <taxon>Malvaceae</taxon>
        <taxon>Grewioideae</taxon>
        <taxon>Apeibeae</taxon>
        <taxon>Corchorus</taxon>
    </lineage>
</organism>
<evidence type="ECO:0000313" key="2">
    <source>
        <dbReference type="EMBL" id="OMO90138.1"/>
    </source>
</evidence>
<dbReference type="EMBL" id="AWUE01016593">
    <property type="protein sequence ID" value="OMO90138.1"/>
    <property type="molecule type" value="Genomic_DNA"/>
</dbReference>